<gene>
    <name evidence="1" type="ORF">SAMN04489842_0863</name>
</gene>
<dbReference type="Proteomes" id="UP000198848">
    <property type="component" value="Unassembled WGS sequence"/>
</dbReference>
<accession>A0A1H1AZ45</accession>
<dbReference type="EMBL" id="FNLC01000001">
    <property type="protein sequence ID" value="SDQ44930.1"/>
    <property type="molecule type" value="Genomic_DNA"/>
</dbReference>
<organism evidence="1 2">
    <name type="scientific">Natronobacterium texcoconense</name>
    <dbReference type="NCBI Taxonomy" id="1095778"/>
    <lineage>
        <taxon>Archaea</taxon>
        <taxon>Methanobacteriati</taxon>
        <taxon>Methanobacteriota</taxon>
        <taxon>Stenosarchaea group</taxon>
        <taxon>Halobacteria</taxon>
        <taxon>Halobacteriales</taxon>
        <taxon>Natrialbaceae</taxon>
        <taxon>Natronobacterium</taxon>
    </lineage>
</organism>
<keyword evidence="2" id="KW-1185">Reference proteome</keyword>
<protein>
    <submittedName>
        <fullName evidence="1">Uncharacterized protein</fullName>
    </submittedName>
</protein>
<evidence type="ECO:0000313" key="2">
    <source>
        <dbReference type="Proteomes" id="UP000198848"/>
    </source>
</evidence>
<name>A0A1H1AZ45_NATTX</name>
<sequence>MHSRTVGNIIAEAAYTAIRAGVELSYTTTRRIFPPSVLVLT</sequence>
<proteinExistence type="predicted"/>
<dbReference type="AlphaFoldDB" id="A0A1H1AZ45"/>
<evidence type="ECO:0000313" key="1">
    <source>
        <dbReference type="EMBL" id="SDQ44930.1"/>
    </source>
</evidence>
<reference evidence="2" key="1">
    <citation type="submission" date="2016-10" db="EMBL/GenBank/DDBJ databases">
        <authorList>
            <person name="Varghese N."/>
            <person name="Submissions S."/>
        </authorList>
    </citation>
    <scope>NUCLEOTIDE SEQUENCE [LARGE SCALE GENOMIC DNA]</scope>
    <source>
        <strain evidence="2">DSM 24767</strain>
    </source>
</reference>